<comment type="caution">
    <text evidence="10">The sequence shown here is derived from an EMBL/GenBank/DDBJ whole genome shotgun (WGS) entry which is preliminary data.</text>
</comment>
<dbReference type="PANTHER" id="PTHR42643:SF24">
    <property type="entry name" value="IONOTROPIC RECEPTOR 60A"/>
    <property type="match status" value="1"/>
</dbReference>
<name>A0AA39C3L6_9HYME</name>
<evidence type="ECO:0000256" key="2">
    <source>
        <dbReference type="ARBA" id="ARBA00022475"/>
    </source>
</evidence>
<keyword evidence="6" id="KW-0675">Receptor</keyword>
<keyword evidence="2" id="KW-1003">Cell membrane</keyword>
<dbReference type="InterPro" id="IPR052192">
    <property type="entry name" value="Insect_Ionotropic_Sensory_Rcpt"/>
</dbReference>
<evidence type="ECO:0000313" key="10">
    <source>
        <dbReference type="EMBL" id="KAK0157301.1"/>
    </source>
</evidence>
<reference evidence="10" key="2">
    <citation type="submission" date="2023-03" db="EMBL/GenBank/DDBJ databases">
        <authorList>
            <person name="Inwood S.N."/>
            <person name="Skelly J.G."/>
            <person name="Guhlin J."/>
            <person name="Harrop T.W.R."/>
            <person name="Goldson S.G."/>
            <person name="Dearden P.K."/>
        </authorList>
    </citation>
    <scope>NUCLEOTIDE SEQUENCE</scope>
    <source>
        <strain evidence="10">Irish</strain>
        <tissue evidence="10">Whole body</tissue>
    </source>
</reference>
<dbReference type="PANTHER" id="PTHR42643">
    <property type="entry name" value="IONOTROPIC RECEPTOR 20A-RELATED"/>
    <property type="match status" value="1"/>
</dbReference>
<organism evidence="10 11">
    <name type="scientific">Microctonus aethiopoides</name>
    <dbReference type="NCBI Taxonomy" id="144406"/>
    <lineage>
        <taxon>Eukaryota</taxon>
        <taxon>Metazoa</taxon>
        <taxon>Ecdysozoa</taxon>
        <taxon>Arthropoda</taxon>
        <taxon>Hexapoda</taxon>
        <taxon>Insecta</taxon>
        <taxon>Pterygota</taxon>
        <taxon>Neoptera</taxon>
        <taxon>Endopterygota</taxon>
        <taxon>Hymenoptera</taxon>
        <taxon>Apocrita</taxon>
        <taxon>Ichneumonoidea</taxon>
        <taxon>Braconidae</taxon>
        <taxon>Euphorinae</taxon>
        <taxon>Microctonus</taxon>
    </lineage>
</organism>
<evidence type="ECO:0000256" key="8">
    <source>
        <dbReference type="SAM" id="Phobius"/>
    </source>
</evidence>
<feature type="chain" id="PRO_5041238568" description="Ionotropic receptor" evidence="9">
    <location>
        <begin position="20"/>
        <end position="579"/>
    </location>
</feature>
<evidence type="ECO:0000256" key="6">
    <source>
        <dbReference type="ARBA" id="ARBA00023170"/>
    </source>
</evidence>
<feature type="transmembrane region" description="Helical" evidence="8">
    <location>
        <begin position="369"/>
        <end position="389"/>
    </location>
</feature>
<keyword evidence="4 8" id="KW-1133">Transmembrane helix</keyword>
<reference evidence="10" key="1">
    <citation type="journal article" date="2023" name="bioRxiv">
        <title>Scaffold-level genome assemblies of two parasitoid biocontrol wasps reveal the parthenogenesis mechanism and an associated novel virus.</title>
        <authorList>
            <person name="Inwood S."/>
            <person name="Skelly J."/>
            <person name="Guhlin J."/>
            <person name="Harrop T."/>
            <person name="Goldson S."/>
            <person name="Dearden P."/>
        </authorList>
    </citation>
    <scope>NUCLEOTIDE SEQUENCE</scope>
    <source>
        <strain evidence="10">Irish</strain>
        <tissue evidence="10">Whole body</tissue>
    </source>
</reference>
<keyword evidence="11" id="KW-1185">Reference proteome</keyword>
<protein>
    <recommendedName>
        <fullName evidence="12">Ionotropic receptor</fullName>
    </recommendedName>
</protein>
<comment type="subcellular location">
    <subcellularLocation>
        <location evidence="1">Cell membrane</location>
        <topology evidence="1">Multi-pass membrane protein</topology>
    </subcellularLocation>
</comment>
<evidence type="ECO:0000256" key="5">
    <source>
        <dbReference type="ARBA" id="ARBA00023136"/>
    </source>
</evidence>
<dbReference type="AlphaFoldDB" id="A0AA39C3L6"/>
<feature type="transmembrane region" description="Helical" evidence="8">
    <location>
        <begin position="344"/>
        <end position="363"/>
    </location>
</feature>
<feature type="transmembrane region" description="Helical" evidence="8">
    <location>
        <begin position="318"/>
        <end position="337"/>
    </location>
</feature>
<evidence type="ECO:0000256" key="3">
    <source>
        <dbReference type="ARBA" id="ARBA00022692"/>
    </source>
</evidence>
<feature type="signal peptide" evidence="9">
    <location>
        <begin position="1"/>
        <end position="19"/>
    </location>
</feature>
<evidence type="ECO:0000256" key="1">
    <source>
        <dbReference type="ARBA" id="ARBA00004651"/>
    </source>
</evidence>
<accession>A0AA39C3L6</accession>
<evidence type="ECO:0000256" key="9">
    <source>
        <dbReference type="SAM" id="SignalP"/>
    </source>
</evidence>
<dbReference type="EMBL" id="JAQQBS010001425">
    <property type="protein sequence ID" value="KAK0157301.1"/>
    <property type="molecule type" value="Genomic_DNA"/>
</dbReference>
<keyword evidence="7" id="KW-0325">Glycoprotein</keyword>
<evidence type="ECO:0000256" key="7">
    <source>
        <dbReference type="ARBA" id="ARBA00023180"/>
    </source>
</evidence>
<keyword evidence="5 8" id="KW-0472">Membrane</keyword>
<dbReference type="SUPFAM" id="SSF53850">
    <property type="entry name" value="Periplasmic binding protein-like II"/>
    <property type="match status" value="1"/>
</dbReference>
<evidence type="ECO:0008006" key="12">
    <source>
        <dbReference type="Google" id="ProtNLM"/>
    </source>
</evidence>
<feature type="transmembrane region" description="Helical" evidence="8">
    <location>
        <begin position="545"/>
        <end position="565"/>
    </location>
</feature>
<proteinExistence type="predicted"/>
<sequence length="579" mass="67061">MLGTKMIFALLLMKSAITAKPLDILPKKNTSIIHEKIIKLLKLCFMDRLQTVFITPDLSGIFHETSWDSKLTPIILVDNNLKTNIVQHQYLPKFGTFILTTDSAQSLETTILLIKSSPWWSINGLFLIIGNSTEVCEYATNILKQTWKMNLLSSLFLCHHRDDDHWTLYQQRYFEVNEYCDSLTFDKMKFMDGYKIKAVANAIPGKSLKSNKKYDVSSLKDKLPTSEDSKFFETLFAATNFTPIIYYDASGYWDNGIAVGFLKKIMNGSYDIALSARNIVYNVSSTYPLVQMHLRILTQQRDFLLPEQRVMNIHSIEIYYLTIIVLLITYALMVKIYKKQKLTSAALDVLRLLLGAGIILPFTRLSTRIYFISIFLLIIIINAAFQAHLSALLTKRDRYYVDDMNDLKAYDYQVYTGKLYKSDIELHSMHIPHINYVQGGDCTRYVLNDSSSACIERPQRMLRYATSHKLHISQSKFGVAYVVNWCREHWPLAKKINVYLSRVIESGLYEYWRSQELTMPLKKLKITEREETNVIPDHPIELRDLLFAFELLGVGLMCSIIIFVIETHCYKIVYLIIQN</sequence>
<keyword evidence="3 8" id="KW-0812">Transmembrane</keyword>
<dbReference type="GO" id="GO:0005886">
    <property type="term" value="C:plasma membrane"/>
    <property type="evidence" value="ECO:0007669"/>
    <property type="project" value="UniProtKB-SubCell"/>
</dbReference>
<gene>
    <name evidence="10" type="ORF">PV328_011059</name>
</gene>
<evidence type="ECO:0000256" key="4">
    <source>
        <dbReference type="ARBA" id="ARBA00022989"/>
    </source>
</evidence>
<keyword evidence="9" id="KW-0732">Signal</keyword>
<evidence type="ECO:0000313" key="11">
    <source>
        <dbReference type="Proteomes" id="UP001168990"/>
    </source>
</evidence>
<dbReference type="Proteomes" id="UP001168990">
    <property type="component" value="Unassembled WGS sequence"/>
</dbReference>